<reference evidence="2 3" key="1">
    <citation type="submission" date="2015-06" db="EMBL/GenBank/DDBJ databases">
        <title>New insights into the roles of widespread benthic archaea in carbon and nitrogen cycling.</title>
        <authorList>
            <person name="Lazar C.S."/>
            <person name="Baker B.J."/>
            <person name="Seitz K.W."/>
            <person name="Hyde A.S."/>
            <person name="Dick G.J."/>
            <person name="Hinrichs K.-U."/>
            <person name="Teske A.P."/>
        </authorList>
    </citation>
    <scope>NUCLEOTIDE SEQUENCE [LARGE SCALE GENOMIC DNA]</scope>
    <source>
        <strain evidence="2">SG8-32-1</strain>
    </source>
</reference>
<protein>
    <submittedName>
        <fullName evidence="2">Uncharacterized protein</fullName>
    </submittedName>
</protein>
<dbReference type="Proteomes" id="UP000037237">
    <property type="component" value="Unassembled WGS sequence"/>
</dbReference>
<gene>
    <name evidence="2" type="ORF">AC477_05640</name>
</gene>
<evidence type="ECO:0000313" key="3">
    <source>
        <dbReference type="Proteomes" id="UP000037237"/>
    </source>
</evidence>
<name>A0A0M0BMW0_9ARCH</name>
<evidence type="ECO:0000313" key="2">
    <source>
        <dbReference type="EMBL" id="KON29675.1"/>
    </source>
</evidence>
<keyword evidence="1" id="KW-0472">Membrane</keyword>
<keyword evidence="1" id="KW-1133">Transmembrane helix</keyword>
<feature type="non-terminal residue" evidence="2">
    <location>
        <position position="1"/>
    </location>
</feature>
<dbReference type="EMBL" id="LFWU01000147">
    <property type="protein sequence ID" value="KON29675.1"/>
    <property type="molecule type" value="Genomic_DNA"/>
</dbReference>
<keyword evidence="1" id="KW-0812">Transmembrane</keyword>
<proteinExistence type="predicted"/>
<feature type="transmembrane region" description="Helical" evidence="1">
    <location>
        <begin position="96"/>
        <end position="119"/>
    </location>
</feature>
<accession>A0A0M0BMW0</accession>
<comment type="caution">
    <text evidence="2">The sequence shown here is derived from an EMBL/GenBank/DDBJ whole genome shotgun (WGS) entry which is preliminary data.</text>
</comment>
<organism evidence="2 3">
    <name type="scientific">miscellaneous Crenarchaeota group-1 archaeon SG8-32-1</name>
    <dbReference type="NCBI Taxonomy" id="1685124"/>
    <lineage>
        <taxon>Archaea</taxon>
        <taxon>Candidatus Bathyarchaeota</taxon>
        <taxon>MCG-1</taxon>
    </lineage>
</organism>
<dbReference type="AlphaFoldDB" id="A0A0M0BMW0"/>
<sequence>DIVTSGFIGVYGGFSDENTAPEQAQLRIWGWNGNVLTLKIDKAWVIGDGVTGWNIGTGDVDDDGTVEIVTVGCMYESALCDPDLRVWSIARNSSEFLATFLATVSVIAFLVLIVIFYFFKRKKSRHS</sequence>
<evidence type="ECO:0000256" key="1">
    <source>
        <dbReference type="SAM" id="Phobius"/>
    </source>
</evidence>